<evidence type="ECO:0000313" key="4">
    <source>
        <dbReference type="EMBL" id="REH50639.1"/>
    </source>
</evidence>
<comment type="caution">
    <text evidence="4">The sequence shown here is derived from an EMBL/GenBank/DDBJ whole genome shotgun (WGS) entry which is preliminary data.</text>
</comment>
<dbReference type="GO" id="GO:0006633">
    <property type="term" value="P:fatty acid biosynthetic process"/>
    <property type="evidence" value="ECO:0007669"/>
    <property type="project" value="InterPro"/>
</dbReference>
<accession>A0A3E0HW31</accession>
<evidence type="ECO:0000256" key="2">
    <source>
        <dbReference type="ARBA" id="ARBA00022801"/>
    </source>
</evidence>
<evidence type="ECO:0000313" key="5">
    <source>
        <dbReference type="Proteomes" id="UP000256884"/>
    </source>
</evidence>
<dbReference type="PANTHER" id="PTHR38764:SF1">
    <property type="entry name" value="ACYL CARRIER PROTEIN PHOSPHODIESTERASE"/>
    <property type="match status" value="1"/>
</dbReference>
<name>A0A3E0HW31_9FLAO</name>
<evidence type="ECO:0000256" key="3">
    <source>
        <dbReference type="ARBA" id="ARBA00023098"/>
    </source>
</evidence>
<keyword evidence="3" id="KW-0443">Lipid metabolism</keyword>
<dbReference type="GO" id="GO:0008770">
    <property type="term" value="F:[acyl-carrier-protein] phosphodiesterase activity"/>
    <property type="evidence" value="ECO:0007669"/>
    <property type="project" value="InterPro"/>
</dbReference>
<organism evidence="4 5">
    <name type="scientific">Tenacibaculum gallaicum</name>
    <dbReference type="NCBI Taxonomy" id="561505"/>
    <lineage>
        <taxon>Bacteria</taxon>
        <taxon>Pseudomonadati</taxon>
        <taxon>Bacteroidota</taxon>
        <taxon>Flavobacteriia</taxon>
        <taxon>Flavobacteriales</taxon>
        <taxon>Flavobacteriaceae</taxon>
        <taxon>Tenacibaculum</taxon>
    </lineage>
</organism>
<dbReference type="EMBL" id="QUNS01000004">
    <property type="protein sequence ID" value="REH50639.1"/>
    <property type="molecule type" value="Genomic_DNA"/>
</dbReference>
<dbReference type="Pfam" id="PF04336">
    <property type="entry name" value="ACP_PD"/>
    <property type="match status" value="1"/>
</dbReference>
<reference evidence="4 5" key="1">
    <citation type="submission" date="2018-08" db="EMBL/GenBank/DDBJ databases">
        <title>Genomic Encyclopedia of Type Strains, Phase IV (KMG-IV): sequencing the most valuable type-strain genomes for metagenomic binning, comparative biology and taxonomic classification.</title>
        <authorList>
            <person name="Goeker M."/>
        </authorList>
    </citation>
    <scope>NUCLEOTIDE SEQUENCE [LARGE SCALE GENOMIC DNA]</scope>
    <source>
        <strain evidence="4 5">DSM 18841</strain>
    </source>
</reference>
<keyword evidence="5" id="KW-1185">Reference proteome</keyword>
<dbReference type="PANTHER" id="PTHR38764">
    <property type="entry name" value="ACYL CARRIER PROTEIN PHOSPHODIESTERASE"/>
    <property type="match status" value="1"/>
</dbReference>
<evidence type="ECO:0000256" key="1">
    <source>
        <dbReference type="ARBA" id="ARBA00022516"/>
    </source>
</evidence>
<dbReference type="AlphaFoldDB" id="A0A3E0HW31"/>
<proteinExistence type="predicted"/>
<protein>
    <submittedName>
        <fullName evidence="4">Acyl carrier protein phosphodiesterase</fullName>
    </submittedName>
</protein>
<dbReference type="InterPro" id="IPR007431">
    <property type="entry name" value="ACP_PD"/>
</dbReference>
<dbReference type="PIRSF" id="PIRSF011489">
    <property type="entry name" value="DUF479"/>
    <property type="match status" value="1"/>
</dbReference>
<dbReference type="Proteomes" id="UP000256884">
    <property type="component" value="Unassembled WGS sequence"/>
</dbReference>
<keyword evidence="1" id="KW-0444">Lipid biosynthesis</keyword>
<sequence>MWFFVYIYKMNFLAHLYLSEDNTNIMIGNFIADHVKGNKFSHFHEDIQKGILLHREIDTYTDAHKIVRISKRRLHERYRHYDGVIIDIFYDHYLAKNWRNYSQIPLNIYVNSVYKLLQENIDSLPKRTQEMLPYMVQYNWLYNYQFAKGIQEVLNGMNRRTNGKSKMNLATEDLLENYQIFENDFTTFFEDLRAFSHQKLKELS</sequence>
<gene>
    <name evidence="4" type="ORF">C7448_104251</name>
</gene>
<keyword evidence="2" id="KW-0378">Hydrolase</keyword>